<comment type="caution">
    <text evidence="1">The sequence shown here is derived from an EMBL/GenBank/DDBJ whole genome shotgun (WGS) entry which is preliminary data.</text>
</comment>
<organism evidence="1 2">
    <name type="scientific">Actinoallomurus iriomotensis</name>
    <dbReference type="NCBI Taxonomy" id="478107"/>
    <lineage>
        <taxon>Bacteria</taxon>
        <taxon>Bacillati</taxon>
        <taxon>Actinomycetota</taxon>
        <taxon>Actinomycetes</taxon>
        <taxon>Streptosporangiales</taxon>
        <taxon>Thermomonosporaceae</taxon>
        <taxon>Actinoallomurus</taxon>
    </lineage>
</organism>
<dbReference type="EMBL" id="BSTJ01000001">
    <property type="protein sequence ID" value="GLY71795.1"/>
    <property type="molecule type" value="Genomic_DNA"/>
</dbReference>
<reference evidence="1" key="1">
    <citation type="submission" date="2023-03" db="EMBL/GenBank/DDBJ databases">
        <title>Actinoallomurus iriomotensis NBRC 103681.</title>
        <authorList>
            <person name="Ichikawa N."/>
            <person name="Sato H."/>
            <person name="Tonouchi N."/>
        </authorList>
    </citation>
    <scope>NUCLEOTIDE SEQUENCE</scope>
    <source>
        <strain evidence="1">NBRC 103681</strain>
    </source>
</reference>
<dbReference type="AlphaFoldDB" id="A0A9W6VKK9"/>
<name>A0A9W6VKK9_9ACTN</name>
<accession>A0A9W6VKK9</accession>
<dbReference type="Proteomes" id="UP001165135">
    <property type="component" value="Unassembled WGS sequence"/>
</dbReference>
<evidence type="ECO:0000313" key="1">
    <source>
        <dbReference type="EMBL" id="GLY71795.1"/>
    </source>
</evidence>
<gene>
    <name evidence="1" type="ORF">Airi01_000620</name>
</gene>
<sequence>MPAKPGDRAGAYAVVSVLIPDRPAPSASTRWRTRPCLPVAAPAIAVSSRAPHGAVGRAVPVGTPSASWLGSPDRRHGGGIAADEALVPAGSTADGDDAIECAALRQPRLLFQAPEVSTQVATIE</sequence>
<proteinExistence type="predicted"/>
<evidence type="ECO:0000313" key="2">
    <source>
        <dbReference type="Proteomes" id="UP001165135"/>
    </source>
</evidence>
<protein>
    <submittedName>
        <fullName evidence="1">Uncharacterized protein</fullName>
    </submittedName>
</protein>